<dbReference type="CDD" id="cd07033">
    <property type="entry name" value="TPP_PYR_DXS_TK_like"/>
    <property type="match status" value="1"/>
</dbReference>
<dbReference type="STRING" id="459349.CLOAM1259"/>
<dbReference type="InterPro" id="IPR049557">
    <property type="entry name" value="Transketolase_CS"/>
</dbReference>
<evidence type="ECO:0000256" key="4">
    <source>
        <dbReference type="ARBA" id="ARBA00007131"/>
    </source>
</evidence>
<dbReference type="InterPro" id="IPR009014">
    <property type="entry name" value="Transketo_C/PFOR_II"/>
</dbReference>
<sequence>MKTDIQDLINTIKTQANEARKAILTMTTLAGSGHPGGSMSSIDLLLCVYNTIKHNPAQPQMPDRDRVIISNGHISPAVFSALGLLGYFDLDEAIAQFRLTGSIFEGHTERRVPGVEWSSGNLGQGLSAGTGFALASRINKIPYNVYVFMGDGEQQKGQISEARRFAVKYCLNNIIAIIDYNQLQISGSIHNVMPQNIRKNWESDGWKVMEVDGHNIPLILTALDNARAFQQPTMILAHTVMGKGVTFMENNAQYHGSALSEAQLENALKELGTENELKKYRKLRSEFKPEQNPQISFAFEPDFTIGKPVRYETDSDCRSAWGKTIADLAKVNANAKTPIVVLDCDLATSVKTEEFAQVSPQNFFQCGIMEQHTCVMGGALSICGIQTFWSDFGVFGIAEVYNNQRLNDINQTNLKTVVTHTGIDVGADGKTHQCIDYISLTRNLFGFKLIFPADANQTDRIIRWLINKPGNYLVTMGRSKLPVLKKLDGTLQYDVDYNFIYGEADILRDGNDGSMWVCGTPVAKAIKAVDTLREEGIFLELLYVSSPLHLDLTQVKSSAGKGIIFSVEDHSVNGGLGTSIADALAVNSLGVKLVKIGVTQYPMSGEANELYHWAGLDTTSLIATVKKYLA</sequence>
<dbReference type="Pfam" id="PF00456">
    <property type="entry name" value="Transketolase_N"/>
    <property type="match status" value="1"/>
</dbReference>
<dbReference type="InterPro" id="IPR005475">
    <property type="entry name" value="Transketolase-like_Pyr-bd"/>
</dbReference>
<dbReference type="SUPFAM" id="SSF52518">
    <property type="entry name" value="Thiamin diphosphate-binding fold (THDP-binding)"/>
    <property type="match status" value="2"/>
</dbReference>
<evidence type="ECO:0000256" key="7">
    <source>
        <dbReference type="ARBA" id="ARBA00022723"/>
    </source>
</evidence>
<comment type="similarity">
    <text evidence="4">Belongs to the transketolase family.</text>
</comment>
<dbReference type="Gene3D" id="3.40.50.920">
    <property type="match status" value="1"/>
</dbReference>
<evidence type="ECO:0000256" key="2">
    <source>
        <dbReference type="ARBA" id="ARBA00001946"/>
    </source>
</evidence>
<feature type="domain" description="Transketolase-like pyrimidine-binding" evidence="10">
    <location>
        <begin position="315"/>
        <end position="483"/>
    </location>
</feature>
<evidence type="ECO:0000256" key="8">
    <source>
        <dbReference type="ARBA" id="ARBA00022842"/>
    </source>
</evidence>
<dbReference type="InterPro" id="IPR029061">
    <property type="entry name" value="THDP-binding"/>
</dbReference>
<dbReference type="InterPro" id="IPR005474">
    <property type="entry name" value="Transketolase_N"/>
</dbReference>
<evidence type="ECO:0000256" key="6">
    <source>
        <dbReference type="ARBA" id="ARBA00022679"/>
    </source>
</evidence>
<dbReference type="RefSeq" id="WP_015424977.1">
    <property type="nucleotide sequence ID" value="NC_020449.1"/>
</dbReference>
<dbReference type="eggNOG" id="COG0021">
    <property type="taxonomic scope" value="Bacteria"/>
</dbReference>
<dbReference type="InterPro" id="IPR051157">
    <property type="entry name" value="PDH/Transketolase"/>
</dbReference>
<evidence type="ECO:0000256" key="5">
    <source>
        <dbReference type="ARBA" id="ARBA00011738"/>
    </source>
</evidence>
<dbReference type="InterPro" id="IPR033248">
    <property type="entry name" value="Transketolase_C"/>
</dbReference>
<keyword evidence="9" id="KW-0786">Thiamine pyrophosphate</keyword>
<dbReference type="EMBL" id="CU466930">
    <property type="protein sequence ID" value="CAO81119.1"/>
    <property type="molecule type" value="Genomic_DNA"/>
</dbReference>
<protein>
    <submittedName>
        <fullName evidence="11">Transketolase</fullName>
        <ecNumber evidence="11">2.2.1.1</ecNumber>
    </submittedName>
</protein>
<comment type="cofactor">
    <cofactor evidence="2">
        <name>Mg(2+)</name>
        <dbReference type="ChEBI" id="CHEBI:18420"/>
    </cofactor>
</comment>
<dbReference type="Gene3D" id="3.40.50.970">
    <property type="match status" value="2"/>
</dbReference>
<keyword evidence="12" id="KW-1185">Reference proteome</keyword>
<dbReference type="SUPFAM" id="SSF52922">
    <property type="entry name" value="TK C-terminal domain-like"/>
    <property type="match status" value="1"/>
</dbReference>
<keyword evidence="8" id="KW-0460">Magnesium</keyword>
<evidence type="ECO:0000256" key="9">
    <source>
        <dbReference type="ARBA" id="ARBA00023052"/>
    </source>
</evidence>
<dbReference type="GO" id="GO:0046872">
    <property type="term" value="F:metal ion binding"/>
    <property type="evidence" value="ECO:0007669"/>
    <property type="project" value="UniProtKB-KW"/>
</dbReference>
<comment type="cofactor">
    <cofactor evidence="1">
        <name>Mn(2+)</name>
        <dbReference type="ChEBI" id="CHEBI:29035"/>
    </cofactor>
</comment>
<comment type="subunit">
    <text evidence="5">Homodimer.</text>
</comment>
<dbReference type="SMART" id="SM00861">
    <property type="entry name" value="Transket_pyr"/>
    <property type="match status" value="1"/>
</dbReference>
<evidence type="ECO:0000256" key="3">
    <source>
        <dbReference type="ARBA" id="ARBA00001964"/>
    </source>
</evidence>
<dbReference type="Pfam" id="PF02779">
    <property type="entry name" value="Transket_pyr"/>
    <property type="match status" value="1"/>
</dbReference>
<evidence type="ECO:0000256" key="1">
    <source>
        <dbReference type="ARBA" id="ARBA00001936"/>
    </source>
</evidence>
<dbReference type="PANTHER" id="PTHR43825:SF1">
    <property type="entry name" value="TRANSKETOLASE-LIKE PYRIMIDINE-BINDING DOMAIN-CONTAINING PROTEIN"/>
    <property type="match status" value="1"/>
</dbReference>
<dbReference type="GO" id="GO:0004802">
    <property type="term" value="F:transketolase activity"/>
    <property type="evidence" value="ECO:0007669"/>
    <property type="project" value="UniProtKB-EC"/>
</dbReference>
<reference evidence="11 12" key="1">
    <citation type="journal article" date="2008" name="J. Bacteriol.">
        <title>'Candidatus Cloacamonas acidaminovorans': genome sequence reconstruction provides a first glimpse of a new bacterial division.</title>
        <authorList>
            <person name="Pelletier E."/>
            <person name="Kreimeyer A."/>
            <person name="Bocs S."/>
            <person name="Rouy Z."/>
            <person name="Gyapay G."/>
            <person name="Chouari R."/>
            <person name="Riviere D."/>
            <person name="Ganesan A."/>
            <person name="Daegelen P."/>
            <person name="Sghir A."/>
            <person name="Cohen G.N."/>
            <person name="Medigue C."/>
            <person name="Weissenbach J."/>
            <person name="Le Paslier D."/>
        </authorList>
    </citation>
    <scope>NUCLEOTIDE SEQUENCE [LARGE SCALE GENOMIC DNA]</scope>
    <source>
        <strain evidence="12">Evry</strain>
    </source>
</reference>
<dbReference type="AlphaFoldDB" id="B0VIH8"/>
<evidence type="ECO:0000313" key="11">
    <source>
        <dbReference type="EMBL" id="CAO81119.1"/>
    </source>
</evidence>
<evidence type="ECO:0000313" key="12">
    <source>
        <dbReference type="Proteomes" id="UP000002019"/>
    </source>
</evidence>
<dbReference type="NCBIfam" id="NF004556">
    <property type="entry name" value="PRK05899.2-2"/>
    <property type="match status" value="1"/>
</dbReference>
<dbReference type="OrthoDB" id="8732661at2"/>
<dbReference type="GO" id="GO:0019682">
    <property type="term" value="P:glyceraldehyde-3-phosphate metabolic process"/>
    <property type="evidence" value="ECO:0007669"/>
    <property type="project" value="UniProtKB-ARBA"/>
</dbReference>
<dbReference type="CDD" id="cd02012">
    <property type="entry name" value="TPP_TK"/>
    <property type="match status" value="1"/>
</dbReference>
<accession>B0VIH8</accession>
<proteinExistence type="inferred from homology"/>
<evidence type="ECO:0000259" key="10">
    <source>
        <dbReference type="SMART" id="SM00861"/>
    </source>
</evidence>
<dbReference type="GO" id="GO:0005737">
    <property type="term" value="C:cytoplasm"/>
    <property type="evidence" value="ECO:0007669"/>
    <property type="project" value="UniProtKB-ARBA"/>
</dbReference>
<dbReference type="PANTHER" id="PTHR43825">
    <property type="entry name" value="PYRUVATE DEHYDROGENASE E1 COMPONENT"/>
    <property type="match status" value="1"/>
</dbReference>
<keyword evidence="6 11" id="KW-0808">Transferase</keyword>
<dbReference type="KEGG" id="caci:CLOAM1259"/>
<gene>
    <name evidence="11" type="ordered locus">CLOAM1259</name>
</gene>
<keyword evidence="7" id="KW-0479">Metal-binding</keyword>
<dbReference type="EC" id="2.2.1.1" evidence="11"/>
<organism evidence="11 12">
    <name type="scientific">Cloacimonas acidaminovorans (strain Evry)</name>
    <dbReference type="NCBI Taxonomy" id="459349"/>
    <lineage>
        <taxon>Bacteria</taxon>
        <taxon>Pseudomonadati</taxon>
        <taxon>Candidatus Cloacimonadota</taxon>
        <taxon>Candidatus Cloacimonadia</taxon>
        <taxon>Candidatus Cloacimonadales</taxon>
        <taxon>Candidatus Cloacimonadaceae</taxon>
        <taxon>Candidatus Cloacimonas</taxon>
    </lineage>
</organism>
<dbReference type="HOGENOM" id="CLU_009227_3_1_0"/>
<dbReference type="FunFam" id="3.40.50.970:FF:000129">
    <property type="entry name" value="Transketolase"/>
    <property type="match status" value="1"/>
</dbReference>
<name>B0VIH8_CLOAI</name>
<dbReference type="PROSITE" id="PS00801">
    <property type="entry name" value="TRANSKETOLASE_1"/>
    <property type="match status" value="1"/>
</dbReference>
<comment type="cofactor">
    <cofactor evidence="3">
        <name>thiamine diphosphate</name>
        <dbReference type="ChEBI" id="CHEBI:58937"/>
    </cofactor>
</comment>
<dbReference type="Pfam" id="PF02780">
    <property type="entry name" value="Transketolase_C"/>
    <property type="match status" value="1"/>
</dbReference>
<dbReference type="Proteomes" id="UP000002019">
    <property type="component" value="Chromosome"/>
</dbReference>